<dbReference type="RefSeq" id="WP_150258609.1">
    <property type="nucleotide sequence ID" value="NZ_CP029189.1"/>
</dbReference>
<gene>
    <name evidence="2" type="ORF">DEJ51_18640</name>
</gene>
<dbReference type="OrthoDB" id="3462393at2"/>
<sequence>MAGRAALTARRIRVAVELRKLRERSGLTATEAARQLGTSQGQLSNVETGRFGVSPERVHAMAQVYSVCDARLVDALAAMASDRTKGWWEQYRELLPPGLLDLAELEHHGLALRAAYTAHVPGLLQTAEHAREIFGHVLPPLPQADVERRVAHRIQRQEVLHRDDPAPYTAIIHEAALRMKFGGYPVVKAQLAHLLEMGELSHVRILVIPFDAGSFPGSGQSIYYVHGPVPQLDTVHLDQSHGPALVDAEAQLAKYRLLLDRMEVSALGCEESRDFIHSILRAL</sequence>
<protein>
    <submittedName>
        <fullName evidence="2">Transcriptional regulator</fullName>
    </submittedName>
</protein>
<evidence type="ECO:0000313" key="3">
    <source>
        <dbReference type="Proteomes" id="UP000324101"/>
    </source>
</evidence>
<proteinExistence type="predicted"/>
<dbReference type="GO" id="GO:0003677">
    <property type="term" value="F:DNA binding"/>
    <property type="evidence" value="ECO:0007669"/>
    <property type="project" value="InterPro"/>
</dbReference>
<reference evidence="2 3" key="1">
    <citation type="submission" date="2018-05" db="EMBL/GenBank/DDBJ databases">
        <title>Streptomyces venezuelae.</title>
        <authorList>
            <person name="Kim W."/>
            <person name="Lee N."/>
            <person name="Cho B.-K."/>
        </authorList>
    </citation>
    <scope>NUCLEOTIDE SEQUENCE [LARGE SCALE GENOMIC DNA]</scope>
    <source>
        <strain evidence="2 3">ATCC 21018</strain>
    </source>
</reference>
<dbReference type="AlphaFoldDB" id="A0A5P2DP20"/>
<dbReference type="InterPro" id="IPR001387">
    <property type="entry name" value="Cro/C1-type_HTH"/>
</dbReference>
<evidence type="ECO:0000259" key="1">
    <source>
        <dbReference type="PROSITE" id="PS50943"/>
    </source>
</evidence>
<dbReference type="SMART" id="SM00530">
    <property type="entry name" value="HTH_XRE"/>
    <property type="match status" value="1"/>
</dbReference>
<accession>A0A5P2DP20</accession>
<dbReference type="InterPro" id="IPR010982">
    <property type="entry name" value="Lambda_DNA-bd_dom_sf"/>
</dbReference>
<dbReference type="EMBL" id="CP029189">
    <property type="protein sequence ID" value="QES55938.1"/>
    <property type="molecule type" value="Genomic_DNA"/>
</dbReference>
<dbReference type="Proteomes" id="UP000324101">
    <property type="component" value="Chromosome"/>
</dbReference>
<name>A0A5P2DP20_STRVZ</name>
<dbReference type="PROSITE" id="PS50943">
    <property type="entry name" value="HTH_CROC1"/>
    <property type="match status" value="1"/>
</dbReference>
<dbReference type="Gene3D" id="1.10.260.40">
    <property type="entry name" value="lambda repressor-like DNA-binding domains"/>
    <property type="match status" value="1"/>
</dbReference>
<dbReference type="Pfam" id="PF13560">
    <property type="entry name" value="HTH_31"/>
    <property type="match status" value="1"/>
</dbReference>
<dbReference type="CDD" id="cd00093">
    <property type="entry name" value="HTH_XRE"/>
    <property type="match status" value="1"/>
</dbReference>
<dbReference type="InterPro" id="IPR043917">
    <property type="entry name" value="DUF5753"/>
</dbReference>
<dbReference type="Pfam" id="PF19054">
    <property type="entry name" value="DUF5753"/>
    <property type="match status" value="1"/>
</dbReference>
<feature type="domain" description="HTH cro/C1-type" evidence="1">
    <location>
        <begin position="18"/>
        <end position="73"/>
    </location>
</feature>
<organism evidence="2 3">
    <name type="scientific">Streptomyces venezuelae</name>
    <dbReference type="NCBI Taxonomy" id="54571"/>
    <lineage>
        <taxon>Bacteria</taxon>
        <taxon>Bacillati</taxon>
        <taxon>Actinomycetota</taxon>
        <taxon>Actinomycetes</taxon>
        <taxon>Kitasatosporales</taxon>
        <taxon>Streptomycetaceae</taxon>
        <taxon>Streptomyces</taxon>
    </lineage>
</organism>
<dbReference type="SUPFAM" id="SSF47413">
    <property type="entry name" value="lambda repressor-like DNA-binding domains"/>
    <property type="match status" value="1"/>
</dbReference>
<evidence type="ECO:0000313" key="2">
    <source>
        <dbReference type="EMBL" id="QES55938.1"/>
    </source>
</evidence>